<dbReference type="PANTHER" id="PTHR33356">
    <property type="entry name" value="TIP41-LIKE PROTEIN"/>
    <property type="match status" value="1"/>
</dbReference>
<dbReference type="PANTHER" id="PTHR33356:SF16">
    <property type="entry name" value="G PATCH DOMAIN PROTEIN"/>
    <property type="match status" value="1"/>
</dbReference>
<feature type="compositionally biased region" description="Polar residues" evidence="1">
    <location>
        <begin position="106"/>
        <end position="123"/>
    </location>
</feature>
<keyword evidence="2" id="KW-1185">Reference proteome</keyword>
<dbReference type="RefSeq" id="XP_018830530.1">
    <property type="nucleotide sequence ID" value="XM_018974985.2"/>
</dbReference>
<feature type="region of interest" description="Disordered" evidence="1">
    <location>
        <begin position="331"/>
        <end position="383"/>
    </location>
</feature>
<name>A0A2I4FFU8_JUGRE</name>
<proteinExistence type="predicted"/>
<evidence type="ECO:0000313" key="2">
    <source>
        <dbReference type="Proteomes" id="UP000235220"/>
    </source>
</evidence>
<evidence type="ECO:0000313" key="3">
    <source>
        <dbReference type="RefSeq" id="XP_018830530.1"/>
    </source>
</evidence>
<dbReference type="STRING" id="51240.A0A2I4FFU8"/>
<feature type="compositionally biased region" description="Polar residues" evidence="1">
    <location>
        <begin position="339"/>
        <end position="359"/>
    </location>
</feature>
<feature type="region of interest" description="Disordered" evidence="1">
    <location>
        <begin position="88"/>
        <end position="144"/>
    </location>
</feature>
<dbReference type="Proteomes" id="UP000235220">
    <property type="component" value="Chromosome 14"/>
</dbReference>
<sequence length="383" mass="42380">MMAVDLHSPELLLPSNFLYDEEGTVAEKNLNLKECSTYCQSWEALPGTESAFSSPVESELGSAETGSDMDDDYIAELACQMAHSMLDDDRKNSLPCSEKTGKTWGSADSPQSTLWSPLGSNHGSPDGPSQEPSPPPTPLIFGKDSFSDGTYDVYGRLEKMNLNDYEMSKYLDEGLRSMPFKPNVGLNSNQALTDDQLRAIQFSRPKQRVTTQQGSPNWGGQAKISQQPERTVQPQQFLKKGGSVDGGRAARTNRWIQPQQQVKCHQQNGSGMRIFFMGSDSGSTESSCGTGVFLPRRIWYSSESRKKPGCSPVFIPARVVQALQHHFDQMSVRSRSDAGGSSLQHDTSMTGRRNILNSMQKRHGRTVPTTSHHDMGLPQEWTY</sequence>
<dbReference type="AlphaFoldDB" id="A0A2I4FFU8"/>
<organism evidence="2 3">
    <name type="scientific">Juglans regia</name>
    <name type="common">English walnut</name>
    <dbReference type="NCBI Taxonomy" id="51240"/>
    <lineage>
        <taxon>Eukaryota</taxon>
        <taxon>Viridiplantae</taxon>
        <taxon>Streptophyta</taxon>
        <taxon>Embryophyta</taxon>
        <taxon>Tracheophyta</taxon>
        <taxon>Spermatophyta</taxon>
        <taxon>Magnoliopsida</taxon>
        <taxon>eudicotyledons</taxon>
        <taxon>Gunneridae</taxon>
        <taxon>Pentapetalae</taxon>
        <taxon>rosids</taxon>
        <taxon>fabids</taxon>
        <taxon>Fagales</taxon>
        <taxon>Juglandaceae</taxon>
        <taxon>Juglans</taxon>
    </lineage>
</organism>
<gene>
    <name evidence="3" type="primary">LOC108998431</name>
</gene>
<feature type="compositionally biased region" description="Polar residues" evidence="1">
    <location>
        <begin position="208"/>
        <end position="233"/>
    </location>
</feature>
<feature type="region of interest" description="Disordered" evidence="1">
    <location>
        <begin position="205"/>
        <end position="233"/>
    </location>
</feature>
<dbReference type="OrthoDB" id="1709562at2759"/>
<evidence type="ECO:0000256" key="1">
    <source>
        <dbReference type="SAM" id="MobiDB-lite"/>
    </source>
</evidence>
<dbReference type="FunCoup" id="A0A2I4FFU8">
    <property type="interactions" value="6"/>
</dbReference>
<dbReference type="GeneID" id="108998431"/>
<reference evidence="3" key="1">
    <citation type="submission" date="2025-08" db="UniProtKB">
        <authorList>
            <consortium name="RefSeq"/>
        </authorList>
    </citation>
    <scope>IDENTIFICATION</scope>
    <source>
        <tissue evidence="3">Leaves</tissue>
    </source>
</reference>
<accession>A0A2I4FFU8</accession>
<dbReference type="Gramene" id="Jr14_10190_p1">
    <property type="protein sequence ID" value="cds.Jr14_10190_p1"/>
    <property type="gene ID" value="Jr14_10190"/>
</dbReference>
<dbReference type="KEGG" id="jre:108998431"/>
<protein>
    <submittedName>
        <fullName evidence="3">Uncharacterized protein LOC108998431</fullName>
    </submittedName>
</protein>